<dbReference type="SUPFAM" id="SSF56645">
    <property type="entry name" value="Acyl-CoA dehydrogenase NM domain-like"/>
    <property type="match status" value="1"/>
</dbReference>
<proteinExistence type="predicted"/>
<name>A0A9P8VVL4_9HYPO</name>
<evidence type="ECO:0000313" key="2">
    <source>
        <dbReference type="Proteomes" id="UP000777438"/>
    </source>
</evidence>
<dbReference type="GO" id="GO:0071949">
    <property type="term" value="F:FAD binding"/>
    <property type="evidence" value="ECO:0007669"/>
    <property type="project" value="InterPro"/>
</dbReference>
<dbReference type="Gene3D" id="1.20.140.10">
    <property type="entry name" value="Butyryl-CoA Dehydrogenase, subunit A, domain 3"/>
    <property type="match status" value="1"/>
</dbReference>
<dbReference type="PANTHER" id="PTHR10909">
    <property type="entry name" value="ELECTRON TRANSPORT OXIDOREDUCTASE"/>
    <property type="match status" value="1"/>
</dbReference>
<sequence>MSFSRAFLQDDIWQQSHDKDEPASVKRISLHYARARMMCRHSGLSIHDIQHLTKKFWDFHFDLIAARDMTAFIIATIHINLCIGTLSAFAKGRPDLADLLESLLRFDICGEFMLTEIGHGLDARNLETTATLLPDGSFDLHTPNEAAAKAMPPTTPHSGVPRVAIVFARLIAGGEGRGVKPFLVWLSDSRHMKHGITSRALPTRPGTKPLDHSITSFCHVRLRPKALLGSMSKPKDERGEFLRNIWRVSVGTLSLSIMGISAIRVGTHIAAAYSQRRMTASPDGQSRIPIMAFSTQQRPLIDGWVLGIVLDAYARRTTKAFTDPDLAPNVRHALAVVFKAAVIRSSSVLNSMLERCGWQGLFAFNQISELALTFQGNSIAEGDTLVLCIRLASELLGNKYTLLEAQDSSSLLAQHESDMWTQIRNKVSEVGGYEHHRSEGFNRHVLPRCRSLVEATGHRMAYEAARNSNVCPKILHLFERMCVGTDLGWYIENGHVTTKVFHDSLVDAYDAVLPDMLRSLDTARFDGYITAPIMTNESWNAFVRGLPSFRRPHGRRDRGYQPKL</sequence>
<evidence type="ECO:0000313" key="1">
    <source>
        <dbReference type="EMBL" id="KAH6879755.1"/>
    </source>
</evidence>
<dbReference type="Proteomes" id="UP000777438">
    <property type="component" value="Unassembled WGS sequence"/>
</dbReference>
<evidence type="ECO:0008006" key="3">
    <source>
        <dbReference type="Google" id="ProtNLM"/>
    </source>
</evidence>
<dbReference type="Gene3D" id="2.40.110.10">
    <property type="entry name" value="Butyryl-CoA Dehydrogenase, subunit A, domain 2"/>
    <property type="match status" value="1"/>
</dbReference>
<reference evidence="1 2" key="1">
    <citation type="journal article" date="2021" name="Nat. Commun.">
        <title>Genetic determinants of endophytism in the Arabidopsis root mycobiome.</title>
        <authorList>
            <person name="Mesny F."/>
            <person name="Miyauchi S."/>
            <person name="Thiergart T."/>
            <person name="Pickel B."/>
            <person name="Atanasova L."/>
            <person name="Karlsson M."/>
            <person name="Huettel B."/>
            <person name="Barry K.W."/>
            <person name="Haridas S."/>
            <person name="Chen C."/>
            <person name="Bauer D."/>
            <person name="Andreopoulos W."/>
            <person name="Pangilinan J."/>
            <person name="LaButti K."/>
            <person name="Riley R."/>
            <person name="Lipzen A."/>
            <person name="Clum A."/>
            <person name="Drula E."/>
            <person name="Henrissat B."/>
            <person name="Kohler A."/>
            <person name="Grigoriev I.V."/>
            <person name="Martin F.M."/>
            <person name="Hacquard S."/>
        </authorList>
    </citation>
    <scope>NUCLEOTIDE SEQUENCE [LARGE SCALE GENOMIC DNA]</scope>
    <source>
        <strain evidence="1 2">MPI-CAGE-CH-0241</strain>
    </source>
</reference>
<dbReference type="GO" id="GO:0003997">
    <property type="term" value="F:acyl-CoA oxidase activity"/>
    <property type="evidence" value="ECO:0007669"/>
    <property type="project" value="InterPro"/>
</dbReference>
<dbReference type="GO" id="GO:0055088">
    <property type="term" value="P:lipid homeostasis"/>
    <property type="evidence" value="ECO:0007669"/>
    <property type="project" value="TreeGrafter"/>
</dbReference>
<protein>
    <recommendedName>
        <fullName evidence="3">Acyl-CoA oxidase</fullName>
    </recommendedName>
</protein>
<dbReference type="PANTHER" id="PTHR10909:SF382">
    <property type="entry name" value="ACYL-COENZYME A OXIDASE"/>
    <property type="match status" value="1"/>
</dbReference>
<dbReference type="GO" id="GO:0005777">
    <property type="term" value="C:peroxisome"/>
    <property type="evidence" value="ECO:0007669"/>
    <property type="project" value="InterPro"/>
</dbReference>
<dbReference type="InterPro" id="IPR036250">
    <property type="entry name" value="AcylCo_DH-like_C"/>
</dbReference>
<accession>A0A9P8VVL4</accession>
<dbReference type="GO" id="GO:0033540">
    <property type="term" value="P:fatty acid beta-oxidation using acyl-CoA oxidase"/>
    <property type="evidence" value="ECO:0007669"/>
    <property type="project" value="TreeGrafter"/>
</dbReference>
<organism evidence="1 2">
    <name type="scientific">Thelonectria olida</name>
    <dbReference type="NCBI Taxonomy" id="1576542"/>
    <lineage>
        <taxon>Eukaryota</taxon>
        <taxon>Fungi</taxon>
        <taxon>Dikarya</taxon>
        <taxon>Ascomycota</taxon>
        <taxon>Pezizomycotina</taxon>
        <taxon>Sordariomycetes</taxon>
        <taxon>Hypocreomycetidae</taxon>
        <taxon>Hypocreales</taxon>
        <taxon>Nectriaceae</taxon>
        <taxon>Thelonectria</taxon>
    </lineage>
</organism>
<dbReference type="InterPro" id="IPR009100">
    <property type="entry name" value="AcylCoA_DH/oxidase_NM_dom_sf"/>
</dbReference>
<dbReference type="InterPro" id="IPR046373">
    <property type="entry name" value="Acyl-CoA_Oxase/DH_mid-dom_sf"/>
</dbReference>
<dbReference type="SUPFAM" id="SSF47203">
    <property type="entry name" value="Acyl-CoA dehydrogenase C-terminal domain-like"/>
    <property type="match status" value="1"/>
</dbReference>
<dbReference type="EMBL" id="JAGPYM010000028">
    <property type="protein sequence ID" value="KAH6879755.1"/>
    <property type="molecule type" value="Genomic_DNA"/>
</dbReference>
<keyword evidence="2" id="KW-1185">Reference proteome</keyword>
<dbReference type="OrthoDB" id="538336at2759"/>
<dbReference type="AlphaFoldDB" id="A0A9P8VVL4"/>
<gene>
    <name evidence="1" type="ORF">B0T10DRAFT_582266</name>
</gene>
<dbReference type="GO" id="GO:0005504">
    <property type="term" value="F:fatty acid binding"/>
    <property type="evidence" value="ECO:0007669"/>
    <property type="project" value="TreeGrafter"/>
</dbReference>
<dbReference type="InterPro" id="IPR012258">
    <property type="entry name" value="Acyl-CoA_oxidase"/>
</dbReference>
<comment type="caution">
    <text evidence="1">The sequence shown here is derived from an EMBL/GenBank/DDBJ whole genome shotgun (WGS) entry which is preliminary data.</text>
</comment>